<evidence type="ECO:0000259" key="5">
    <source>
        <dbReference type="PROSITE" id="PS50850"/>
    </source>
</evidence>
<proteinExistence type="predicted"/>
<feature type="transmembrane region" description="Helical" evidence="4">
    <location>
        <begin position="155"/>
        <end position="178"/>
    </location>
</feature>
<feature type="transmembrane region" description="Helical" evidence="4">
    <location>
        <begin position="213"/>
        <end position="233"/>
    </location>
</feature>
<feature type="transmembrane region" description="Helical" evidence="4">
    <location>
        <begin position="275"/>
        <end position="295"/>
    </location>
</feature>
<feature type="transmembrane region" description="Helical" evidence="4">
    <location>
        <begin position="301"/>
        <end position="323"/>
    </location>
</feature>
<sequence length="393" mass="41592">MKILSIALGFMFIQQSFVTIGKVLPAVIAPPILLELKIDPSWLGVYVGIIAAVSLAVQAGCGSVIVKYGALRISQVTLLVTGLGLVLAMQGLIVLMVLSAIAIGISASSTPASSHLLGKYAPAKYAPLIFSIKQTAVPVGLLTAGLVGPILTDLYGWRSALMSVVGVCVLFAIVLELMRDEFDNDRDSTRKFQLSDFKGTIGLVLRQGELRSLALGCFAFVGLQTTFIAYFVIYLTELGFSLIEAGTVFSLATAVAIPGRILWGWISSSFINPRVMLGFLAIFMFITVSLTGMFSAHWASWVIVVVSISVSATVFSWHGVTLAEAARLAPSSMRGAVTGGVLSFGQFGGLILPLIYSLCLSITGSYQLGFFVCAVPALAVGVLLLQSTLKHKA</sequence>
<dbReference type="InterPro" id="IPR052952">
    <property type="entry name" value="MFS-Transporter"/>
</dbReference>
<evidence type="ECO:0000256" key="1">
    <source>
        <dbReference type="ARBA" id="ARBA00022692"/>
    </source>
</evidence>
<reference evidence="6" key="1">
    <citation type="submission" date="2004-09" db="EMBL/GenBank/DDBJ databases">
        <title>SAR116.</title>
        <authorList>
            <person name="Sabehi G."/>
            <person name="Beja O."/>
        </authorList>
    </citation>
    <scope>NUCLEOTIDE SEQUENCE</scope>
</reference>
<keyword evidence="1 4" id="KW-0812">Transmembrane</keyword>
<dbReference type="EMBL" id="AY744399">
    <property type="protein sequence ID" value="AAV31650.1"/>
    <property type="molecule type" value="Genomic_DNA"/>
</dbReference>
<keyword evidence="3 4" id="KW-0472">Membrane</keyword>
<feature type="transmembrane region" description="Helical" evidence="4">
    <location>
        <begin position="78"/>
        <end position="105"/>
    </location>
</feature>
<dbReference type="PANTHER" id="PTHR23527:SF1">
    <property type="entry name" value="BLL3282 PROTEIN"/>
    <property type="match status" value="1"/>
</dbReference>
<dbReference type="PROSITE" id="PS50850">
    <property type="entry name" value="MFS"/>
    <property type="match status" value="1"/>
</dbReference>
<keyword evidence="2 4" id="KW-1133">Transmembrane helix</keyword>
<evidence type="ECO:0000256" key="4">
    <source>
        <dbReference type="SAM" id="Phobius"/>
    </source>
</evidence>
<feature type="domain" description="Major facilitator superfamily (MFS) profile" evidence="5">
    <location>
        <begin position="1"/>
        <end position="392"/>
    </location>
</feature>
<dbReference type="GO" id="GO:0022857">
    <property type="term" value="F:transmembrane transporter activity"/>
    <property type="evidence" value="ECO:0007669"/>
    <property type="project" value="InterPro"/>
</dbReference>
<dbReference type="InterPro" id="IPR020846">
    <property type="entry name" value="MFS_dom"/>
</dbReference>
<dbReference type="SUPFAM" id="SSF103473">
    <property type="entry name" value="MFS general substrate transporter"/>
    <property type="match status" value="1"/>
</dbReference>
<dbReference type="Pfam" id="PF07690">
    <property type="entry name" value="MFS_1"/>
    <property type="match status" value="1"/>
</dbReference>
<dbReference type="InterPro" id="IPR011701">
    <property type="entry name" value="MFS"/>
</dbReference>
<evidence type="ECO:0000256" key="2">
    <source>
        <dbReference type="ARBA" id="ARBA00022989"/>
    </source>
</evidence>
<organism evidence="6">
    <name type="scientific">uncultured alpha proteobacterium EBAC2C11</name>
    <dbReference type="NCBI Taxonomy" id="295349"/>
    <lineage>
        <taxon>Bacteria</taxon>
        <taxon>Pseudomonadati</taxon>
        <taxon>Pseudomonadota</taxon>
        <taxon>Alphaproteobacteria</taxon>
        <taxon>Candidatus Puniceispirillales</taxon>
        <taxon>environmental samples</taxon>
    </lineage>
</organism>
<evidence type="ECO:0000256" key="3">
    <source>
        <dbReference type="ARBA" id="ARBA00023136"/>
    </source>
</evidence>
<gene>
    <name evidence="6" type="ORF">Red2C11_66</name>
</gene>
<accession>Q5UEX1</accession>
<feature type="transmembrane region" description="Helical" evidence="4">
    <location>
        <begin position="368"/>
        <end position="385"/>
    </location>
</feature>
<feature type="transmembrane region" description="Helical" evidence="4">
    <location>
        <begin position="41"/>
        <end position="66"/>
    </location>
</feature>
<protein>
    <recommendedName>
        <fullName evidence="5">Major facilitator superfamily (MFS) profile domain-containing protein</fullName>
    </recommendedName>
</protein>
<name>Q5UEX1_9PROT</name>
<dbReference type="AlphaFoldDB" id="Q5UEX1"/>
<feature type="transmembrane region" description="Helical" evidence="4">
    <location>
        <begin position="239"/>
        <end position="263"/>
    </location>
</feature>
<feature type="transmembrane region" description="Helical" evidence="4">
    <location>
        <begin position="335"/>
        <end position="356"/>
    </location>
</feature>
<dbReference type="PANTHER" id="PTHR23527">
    <property type="entry name" value="BLL3282 PROTEIN"/>
    <property type="match status" value="1"/>
</dbReference>
<dbReference type="InterPro" id="IPR036259">
    <property type="entry name" value="MFS_trans_sf"/>
</dbReference>
<evidence type="ECO:0000313" key="6">
    <source>
        <dbReference type="EMBL" id="AAV31650.1"/>
    </source>
</evidence>
<dbReference type="Gene3D" id="1.20.1250.20">
    <property type="entry name" value="MFS general substrate transporter like domains"/>
    <property type="match status" value="1"/>
</dbReference>